<evidence type="ECO:0000256" key="1">
    <source>
        <dbReference type="ARBA" id="ARBA00022448"/>
    </source>
</evidence>
<keyword evidence="1" id="KW-0813">Transport</keyword>
<keyword evidence="5" id="KW-1185">Reference proteome</keyword>
<dbReference type="InterPro" id="IPR039481">
    <property type="entry name" value="EXOC2/Sec5_N_dom"/>
</dbReference>
<dbReference type="AlphaFoldDB" id="A0A183EL98"/>
<dbReference type="Pfam" id="PF15469">
    <property type="entry name" value="Sec5"/>
    <property type="match status" value="1"/>
</dbReference>
<reference evidence="4 5" key="2">
    <citation type="submission" date="2018-11" db="EMBL/GenBank/DDBJ databases">
        <authorList>
            <consortium name="Pathogen Informatics"/>
        </authorList>
    </citation>
    <scope>NUCLEOTIDE SEQUENCE [LARGE SCALE GENOMIC DNA]</scope>
</reference>
<dbReference type="EMBL" id="UYRT01093348">
    <property type="protein sequence ID" value="VDN38832.1"/>
    <property type="molecule type" value="Genomic_DNA"/>
</dbReference>
<organism evidence="6">
    <name type="scientific">Gongylonema pulchrum</name>
    <dbReference type="NCBI Taxonomy" id="637853"/>
    <lineage>
        <taxon>Eukaryota</taxon>
        <taxon>Metazoa</taxon>
        <taxon>Ecdysozoa</taxon>
        <taxon>Nematoda</taxon>
        <taxon>Chromadorea</taxon>
        <taxon>Rhabditida</taxon>
        <taxon>Spirurina</taxon>
        <taxon>Spiruromorpha</taxon>
        <taxon>Spiruroidea</taxon>
        <taxon>Gongylonematidae</taxon>
        <taxon>Gongylonema</taxon>
    </lineage>
</organism>
<dbReference type="OrthoDB" id="26242at2759"/>
<feature type="chain" id="PRO_5043139213" evidence="2">
    <location>
        <begin position="24"/>
        <end position="169"/>
    </location>
</feature>
<name>A0A183EL98_9BILA</name>
<evidence type="ECO:0000256" key="2">
    <source>
        <dbReference type="SAM" id="SignalP"/>
    </source>
</evidence>
<proteinExistence type="predicted"/>
<protein>
    <submittedName>
        <fullName evidence="6">Sec5 domain-containing protein</fullName>
    </submittedName>
</protein>
<dbReference type="WBParaSite" id="GPUH_0002176601-mRNA-1">
    <property type="protein sequence ID" value="GPUH_0002176601-mRNA-1"/>
    <property type="gene ID" value="GPUH_0002176601"/>
</dbReference>
<feature type="domain" description="Exocyst complex component EXOC2/Sec5 N-terminal" evidence="3">
    <location>
        <begin position="30"/>
        <end position="156"/>
    </location>
</feature>
<keyword evidence="2" id="KW-0732">Signal</keyword>
<feature type="signal peptide" evidence="2">
    <location>
        <begin position="1"/>
        <end position="23"/>
    </location>
</feature>
<dbReference type="Proteomes" id="UP000271098">
    <property type="component" value="Unassembled WGS sequence"/>
</dbReference>
<evidence type="ECO:0000259" key="3">
    <source>
        <dbReference type="Pfam" id="PF15469"/>
    </source>
</evidence>
<sequence>MLINTINVSSWLMLNALVPASLPESQMLINTINVSSWLMLNALVPASLPESVIGKYREQFAKWPPVSPESMKQQLFAALKILRSCISSMLDSNFTSQQLQPLFELCVTIRLKCLSKVIEDVTQGVIGLGSRESWKLESTHTGLTKTILPDLYETEVSFCATLGKNYIQF</sequence>
<evidence type="ECO:0000313" key="6">
    <source>
        <dbReference type="WBParaSite" id="GPUH_0002176601-mRNA-1"/>
    </source>
</evidence>
<gene>
    <name evidence="4" type="ORF">GPUH_LOCUS21737</name>
</gene>
<accession>A0A183EL98</accession>
<evidence type="ECO:0000313" key="5">
    <source>
        <dbReference type="Proteomes" id="UP000271098"/>
    </source>
</evidence>
<evidence type="ECO:0000313" key="4">
    <source>
        <dbReference type="EMBL" id="VDN38832.1"/>
    </source>
</evidence>
<reference evidence="6" key="1">
    <citation type="submission" date="2016-06" db="UniProtKB">
        <authorList>
            <consortium name="WormBaseParasite"/>
        </authorList>
    </citation>
    <scope>IDENTIFICATION</scope>
</reference>